<dbReference type="EMBL" id="JAALFG010000001">
    <property type="protein sequence ID" value="NGP16385.1"/>
    <property type="molecule type" value="Genomic_DNA"/>
</dbReference>
<dbReference type="PANTHER" id="PTHR43155">
    <property type="entry name" value="CYCLIC DI-GMP PHOSPHODIESTERASE PA4108-RELATED"/>
    <property type="match status" value="1"/>
</dbReference>
<keyword evidence="3" id="KW-1185">Reference proteome</keyword>
<organism evidence="2 3">
    <name type="scientific">Devosia aurantiaca</name>
    <dbReference type="NCBI Taxonomy" id="2714858"/>
    <lineage>
        <taxon>Bacteria</taxon>
        <taxon>Pseudomonadati</taxon>
        <taxon>Pseudomonadota</taxon>
        <taxon>Alphaproteobacteria</taxon>
        <taxon>Hyphomicrobiales</taxon>
        <taxon>Devosiaceae</taxon>
        <taxon>Devosia</taxon>
    </lineage>
</organism>
<dbReference type="Gene3D" id="1.10.3210.10">
    <property type="entry name" value="Hypothetical protein af1432"/>
    <property type="match status" value="1"/>
</dbReference>
<dbReference type="CDD" id="cd00077">
    <property type="entry name" value="HDc"/>
    <property type="match status" value="1"/>
</dbReference>
<dbReference type="InterPro" id="IPR037522">
    <property type="entry name" value="HD_GYP_dom"/>
</dbReference>
<feature type="domain" description="HD-GYP" evidence="1">
    <location>
        <begin position="162"/>
        <end position="353"/>
    </location>
</feature>
<dbReference type="InterPro" id="IPR003607">
    <property type="entry name" value="HD/PDEase_dom"/>
</dbReference>
<dbReference type="Pfam" id="PF13487">
    <property type="entry name" value="HD_5"/>
    <property type="match status" value="1"/>
</dbReference>
<dbReference type="SUPFAM" id="SSF109604">
    <property type="entry name" value="HD-domain/PDEase-like"/>
    <property type="match status" value="1"/>
</dbReference>
<reference evidence="2 3" key="2">
    <citation type="submission" date="2020-03" db="EMBL/GenBank/DDBJ databases">
        <title>Devosia chinhatensis sp. nov., isolated from a hexachlorocyclohexane (HCH) dump site in India.</title>
        <authorList>
            <person name="Kumar M."/>
            <person name="Lal R."/>
        </authorList>
    </citation>
    <scope>NUCLEOTIDE SEQUENCE [LARGE SCALE GENOMIC DNA]</scope>
    <source>
        <strain evidence="2 3">H239</strain>
    </source>
</reference>
<evidence type="ECO:0000259" key="1">
    <source>
        <dbReference type="PROSITE" id="PS51832"/>
    </source>
</evidence>
<dbReference type="AlphaFoldDB" id="A0A6M1SM63"/>
<proteinExistence type="predicted"/>
<reference evidence="2 3" key="1">
    <citation type="submission" date="2020-02" db="EMBL/GenBank/DDBJ databases">
        <authorList>
            <person name="Khan S.A."/>
            <person name="Jeon C.O."/>
            <person name="Chun B.H."/>
        </authorList>
    </citation>
    <scope>NUCLEOTIDE SEQUENCE [LARGE SCALE GENOMIC DNA]</scope>
    <source>
        <strain evidence="2 3">H239</strain>
    </source>
</reference>
<gene>
    <name evidence="2" type="ORF">G5575_00570</name>
</gene>
<evidence type="ECO:0000313" key="2">
    <source>
        <dbReference type="EMBL" id="NGP16385.1"/>
    </source>
</evidence>
<name>A0A6M1SM63_9HYPH</name>
<dbReference type="RefSeq" id="WP_164532650.1">
    <property type="nucleotide sequence ID" value="NZ_JAALFG010000001.1"/>
</dbReference>
<dbReference type="NCBIfam" id="TIGR00277">
    <property type="entry name" value="HDIG"/>
    <property type="match status" value="1"/>
</dbReference>
<protein>
    <submittedName>
        <fullName evidence="2">HD domain-containing protein</fullName>
    </submittedName>
</protein>
<comment type="caution">
    <text evidence="2">The sequence shown here is derived from an EMBL/GenBank/DDBJ whole genome shotgun (WGS) entry which is preliminary data.</text>
</comment>
<sequence length="353" mass="38628">MRDIQDRGLLYITENTSSFEYKAYGRALGIEPLGIREFNTEHLKLDPNLIFDVDLRSNTTMHKLKTMLNRRGTGCRIFLVDTSARTGMAGARILDADHVLPPRSGADVIHAALREFHGMVVKPEITRSVDTGIAALDGGFRSLLRDEIFDTAGMENASSQIIDAIDSAGVDDWMATVRGYHVGTFQHCMLVTATASSFARQLGMRRSDVIKVTAAALVHDIGKSAIPIEILDKNGPLTPAETQTMRHHPAIGHDYLARKSRIAADALRSVRSHHEFLDGSGYPDGLSGTEIDDITRIITISDIYAALVERRAYKPPKSPDEAYAVLEGLAAKGKLELALVRAFGKVSIHKKAA</sequence>
<dbReference type="Proteomes" id="UP000474802">
    <property type="component" value="Unassembled WGS sequence"/>
</dbReference>
<dbReference type="PROSITE" id="PS51832">
    <property type="entry name" value="HD_GYP"/>
    <property type="match status" value="1"/>
</dbReference>
<accession>A0A6M1SM63</accession>
<dbReference type="GO" id="GO:0008081">
    <property type="term" value="F:phosphoric diester hydrolase activity"/>
    <property type="evidence" value="ECO:0007669"/>
    <property type="project" value="UniProtKB-ARBA"/>
</dbReference>
<dbReference type="SMART" id="SM00471">
    <property type="entry name" value="HDc"/>
    <property type="match status" value="1"/>
</dbReference>
<evidence type="ECO:0000313" key="3">
    <source>
        <dbReference type="Proteomes" id="UP000474802"/>
    </source>
</evidence>
<dbReference type="PANTHER" id="PTHR43155:SF2">
    <property type="entry name" value="CYCLIC DI-GMP PHOSPHODIESTERASE PA4108"/>
    <property type="match status" value="1"/>
</dbReference>
<dbReference type="InterPro" id="IPR006675">
    <property type="entry name" value="HDIG_dom"/>
</dbReference>